<sequence>MKKIWKYIFYAAVILLVLYALFQSTREGFTTANPLPSEAELDALEASFTKAQAEASKNNIKYPQMATNVLQAAPQSVKAVAKFVKANIIPLLPYKMAKNAQTPEGDVTDYFIVIFMIMTKKPLIAPLAYAVRQQSAAPTLPAFIDMTVKTVKENGTPPPPADWPDATTRGLIEQMKKGETTIQTPEGDTVPNPGYWGYKYIYGEPKAAGSAASSSGSPALGSSKCVPSVHSIPGGMTETRCFN</sequence>
<dbReference type="AlphaFoldDB" id="A0A6C0B515"/>
<dbReference type="EMBL" id="MN739078">
    <property type="protein sequence ID" value="QHS87166.1"/>
    <property type="molecule type" value="Genomic_DNA"/>
</dbReference>
<organism evidence="1">
    <name type="scientific">viral metagenome</name>
    <dbReference type="NCBI Taxonomy" id="1070528"/>
    <lineage>
        <taxon>unclassified sequences</taxon>
        <taxon>metagenomes</taxon>
        <taxon>organismal metagenomes</taxon>
    </lineage>
</organism>
<protein>
    <submittedName>
        <fullName evidence="1">Uncharacterized protein</fullName>
    </submittedName>
</protein>
<evidence type="ECO:0000313" key="1">
    <source>
        <dbReference type="EMBL" id="QHS87166.1"/>
    </source>
</evidence>
<proteinExistence type="predicted"/>
<name>A0A6C0B515_9ZZZZ</name>
<accession>A0A6C0B515</accession>
<reference evidence="1" key="1">
    <citation type="journal article" date="2020" name="Nature">
        <title>Giant virus diversity and host interactions through global metagenomics.</title>
        <authorList>
            <person name="Schulz F."/>
            <person name="Roux S."/>
            <person name="Paez-Espino D."/>
            <person name="Jungbluth S."/>
            <person name="Walsh D.A."/>
            <person name="Denef V.J."/>
            <person name="McMahon K.D."/>
            <person name="Konstantinidis K.T."/>
            <person name="Eloe-Fadrosh E.A."/>
            <person name="Kyrpides N.C."/>
            <person name="Woyke T."/>
        </authorList>
    </citation>
    <scope>NUCLEOTIDE SEQUENCE</scope>
    <source>
        <strain evidence="1">GVMAG-M-3300009684-20</strain>
    </source>
</reference>